<reference evidence="6 7" key="1">
    <citation type="submission" date="2023-08" db="EMBL/GenBank/DDBJ databases">
        <title>Rhodoferax potami sp. nov. and Rhodoferax mekongensis sp. nov., isolated from the Mekong River in Thailand.</title>
        <authorList>
            <person name="Kitikhun S."/>
            <person name="Charoenyingcharoen P."/>
            <person name="Siriarchawattana P."/>
            <person name="Likhitrattanapisal S."/>
            <person name="Nilsakha T."/>
            <person name="Chanpet A."/>
            <person name="Rattanawaree P."/>
            <person name="Ingsriswang S."/>
        </authorList>
    </citation>
    <scope>NUCLEOTIDE SEQUENCE [LARGE SCALE GENOMIC DNA]</scope>
    <source>
        <strain evidence="6 7">TBRC 17660</strain>
    </source>
</reference>
<dbReference type="PROSITE" id="PS50931">
    <property type="entry name" value="HTH_LYSR"/>
    <property type="match status" value="1"/>
</dbReference>
<gene>
    <name evidence="6" type="ORF">RAE19_10990</name>
</gene>
<dbReference type="InterPro" id="IPR005119">
    <property type="entry name" value="LysR_subst-bd"/>
</dbReference>
<comment type="caution">
    <text evidence="6">The sequence shown here is derived from an EMBL/GenBank/DDBJ whole genome shotgun (WGS) entry which is preliminary data.</text>
</comment>
<dbReference type="InterPro" id="IPR000847">
    <property type="entry name" value="LysR_HTH_N"/>
</dbReference>
<dbReference type="Proteomes" id="UP001321700">
    <property type="component" value="Unassembled WGS sequence"/>
</dbReference>
<name>A0ABU3KP99_9BURK</name>
<keyword evidence="7" id="KW-1185">Reference proteome</keyword>
<evidence type="ECO:0000256" key="4">
    <source>
        <dbReference type="ARBA" id="ARBA00023163"/>
    </source>
</evidence>
<evidence type="ECO:0000313" key="6">
    <source>
        <dbReference type="EMBL" id="MDT7519232.1"/>
    </source>
</evidence>
<accession>A0ABU3KP99</accession>
<protein>
    <submittedName>
        <fullName evidence="6">LysR substrate-binding domain-containing protein</fullName>
    </submittedName>
</protein>
<sequence length="317" mass="34189">MQSLRGILNFTRTAELGSFAKAAKDLGISAVAVSQNISRLEAALGVRLLARSTRALQLTPEGQAFLEQCRLPLAQLDAACKEVASDARSASGKLRATVISPVAYLYLIPLLPKFLQRYPGIALELELSEDSSPLINKRFDVGIRVGALDDAAFVARPLGPLRLLLCASPAYLAQAGLPQSLEDLEKHQALLMQITGREQTTPFIVQTRGGEAGAGARSMRFLQLPGHFICNDFRSLAQACSGGLGIAQLPQPLALPMLRNGQLKVLLPDSVAENIQLFIHYPTRKQLPARVRAFVDFVIELFAGHPDLTADISGFVA</sequence>
<dbReference type="InterPro" id="IPR058163">
    <property type="entry name" value="LysR-type_TF_proteobact-type"/>
</dbReference>
<dbReference type="InterPro" id="IPR036390">
    <property type="entry name" value="WH_DNA-bd_sf"/>
</dbReference>
<dbReference type="InterPro" id="IPR036388">
    <property type="entry name" value="WH-like_DNA-bd_sf"/>
</dbReference>
<evidence type="ECO:0000256" key="1">
    <source>
        <dbReference type="ARBA" id="ARBA00009437"/>
    </source>
</evidence>
<dbReference type="Gene3D" id="1.10.10.10">
    <property type="entry name" value="Winged helix-like DNA-binding domain superfamily/Winged helix DNA-binding domain"/>
    <property type="match status" value="1"/>
</dbReference>
<evidence type="ECO:0000259" key="5">
    <source>
        <dbReference type="PROSITE" id="PS50931"/>
    </source>
</evidence>
<dbReference type="EMBL" id="JAVBIK010000001">
    <property type="protein sequence ID" value="MDT7519232.1"/>
    <property type="molecule type" value="Genomic_DNA"/>
</dbReference>
<comment type="similarity">
    <text evidence="1">Belongs to the LysR transcriptional regulatory family.</text>
</comment>
<dbReference type="Pfam" id="PF00126">
    <property type="entry name" value="HTH_1"/>
    <property type="match status" value="1"/>
</dbReference>
<dbReference type="RefSeq" id="WP_313874927.1">
    <property type="nucleotide sequence ID" value="NZ_JAVBIK010000001.1"/>
</dbReference>
<dbReference type="SUPFAM" id="SSF46785">
    <property type="entry name" value="Winged helix' DNA-binding domain"/>
    <property type="match status" value="1"/>
</dbReference>
<evidence type="ECO:0000256" key="3">
    <source>
        <dbReference type="ARBA" id="ARBA00023125"/>
    </source>
</evidence>
<keyword evidence="4" id="KW-0804">Transcription</keyword>
<proteinExistence type="inferred from homology"/>
<evidence type="ECO:0000256" key="2">
    <source>
        <dbReference type="ARBA" id="ARBA00023015"/>
    </source>
</evidence>
<dbReference type="Pfam" id="PF03466">
    <property type="entry name" value="LysR_substrate"/>
    <property type="match status" value="1"/>
</dbReference>
<dbReference type="PANTHER" id="PTHR30537">
    <property type="entry name" value="HTH-TYPE TRANSCRIPTIONAL REGULATOR"/>
    <property type="match status" value="1"/>
</dbReference>
<evidence type="ECO:0000313" key="7">
    <source>
        <dbReference type="Proteomes" id="UP001321700"/>
    </source>
</evidence>
<dbReference type="PANTHER" id="PTHR30537:SF72">
    <property type="entry name" value="LYSR FAMILY TRANSCRIPTIONAL REGULATOR"/>
    <property type="match status" value="1"/>
</dbReference>
<organism evidence="6 7">
    <name type="scientific">Rhodoferax potami</name>
    <dbReference type="NCBI Taxonomy" id="3068338"/>
    <lineage>
        <taxon>Bacteria</taxon>
        <taxon>Pseudomonadati</taxon>
        <taxon>Pseudomonadota</taxon>
        <taxon>Betaproteobacteria</taxon>
        <taxon>Burkholderiales</taxon>
        <taxon>Comamonadaceae</taxon>
        <taxon>Rhodoferax</taxon>
    </lineage>
</organism>
<dbReference type="CDD" id="cd08422">
    <property type="entry name" value="PBP2_CrgA_like"/>
    <property type="match status" value="1"/>
</dbReference>
<keyword evidence="2" id="KW-0805">Transcription regulation</keyword>
<dbReference type="SUPFAM" id="SSF53850">
    <property type="entry name" value="Periplasmic binding protein-like II"/>
    <property type="match status" value="1"/>
</dbReference>
<keyword evidence="3" id="KW-0238">DNA-binding</keyword>
<feature type="domain" description="HTH lysR-type" evidence="5">
    <location>
        <begin position="14"/>
        <end position="59"/>
    </location>
</feature>
<dbReference type="Gene3D" id="3.40.190.290">
    <property type="match status" value="1"/>
</dbReference>